<accession>A0ABY4N3E4</accession>
<organism evidence="1 2">
    <name type="scientific">Brachybacterium kimchii</name>
    <dbReference type="NCBI Taxonomy" id="2942909"/>
    <lineage>
        <taxon>Bacteria</taxon>
        <taxon>Bacillati</taxon>
        <taxon>Actinomycetota</taxon>
        <taxon>Actinomycetes</taxon>
        <taxon>Micrococcales</taxon>
        <taxon>Dermabacteraceae</taxon>
        <taxon>Brachybacterium</taxon>
    </lineage>
</organism>
<gene>
    <name evidence="1" type="ORF">M4486_15855</name>
</gene>
<evidence type="ECO:0000313" key="1">
    <source>
        <dbReference type="EMBL" id="UQN29085.1"/>
    </source>
</evidence>
<protein>
    <submittedName>
        <fullName evidence="1">Uncharacterized protein</fullName>
    </submittedName>
</protein>
<dbReference type="Proteomes" id="UP001055868">
    <property type="component" value="Chromosome"/>
</dbReference>
<keyword evidence="2" id="KW-1185">Reference proteome</keyword>
<proteinExistence type="predicted"/>
<name>A0ABY4N3E4_9MICO</name>
<sequence>MTWQKTSATGAAPAAGHQGRVRVILMELTMKQRRSDKEKNALACKDTDYADKFSILDELVDRTGRLEPLSIATRSAIHRTRAPTVWRHR</sequence>
<dbReference type="EMBL" id="CP097218">
    <property type="protein sequence ID" value="UQN29085.1"/>
    <property type="molecule type" value="Genomic_DNA"/>
</dbReference>
<dbReference type="RefSeq" id="WP_249478247.1">
    <property type="nucleotide sequence ID" value="NZ_CP097218.1"/>
</dbReference>
<evidence type="ECO:0000313" key="2">
    <source>
        <dbReference type="Proteomes" id="UP001055868"/>
    </source>
</evidence>
<reference evidence="1" key="1">
    <citation type="submission" date="2022-05" db="EMBL/GenBank/DDBJ databases">
        <title>Genomic analysis of Brachybacterium sp. CBA3104.</title>
        <authorList>
            <person name="Roh S.W."/>
            <person name="Kim Y.B."/>
            <person name="Kim Y."/>
        </authorList>
    </citation>
    <scope>NUCLEOTIDE SEQUENCE</scope>
    <source>
        <strain evidence="1">CBA3104</strain>
    </source>
</reference>